<reference evidence="2 3" key="1">
    <citation type="journal article" date="2013" name="PLoS ONE">
        <title>Predicting the Proteins of Angomonas deanei, Strigomonas culicis and Their Respective Endosymbionts Reveals New Aspects of the Trypanosomatidae Family.</title>
        <authorList>
            <person name="Motta M.C."/>
            <person name="Martins A.C."/>
            <person name="de Souza S.S."/>
            <person name="Catta-Preta C.M."/>
            <person name="Silva R."/>
            <person name="Klein C.C."/>
            <person name="de Almeida L.G."/>
            <person name="de Lima Cunha O."/>
            <person name="Ciapina L.P."/>
            <person name="Brocchi M."/>
            <person name="Colabardini A.C."/>
            <person name="de Araujo Lima B."/>
            <person name="Machado C.R."/>
            <person name="de Almeida Soares C.M."/>
            <person name="Probst C.M."/>
            <person name="de Menezes C.B."/>
            <person name="Thompson C.E."/>
            <person name="Bartholomeu D.C."/>
            <person name="Gradia D.F."/>
            <person name="Pavoni D.P."/>
            <person name="Grisard E.C."/>
            <person name="Fantinatti-Garboggini F."/>
            <person name="Marchini F.K."/>
            <person name="Rodrigues-Luiz G.F."/>
            <person name="Wagner G."/>
            <person name="Goldman G.H."/>
            <person name="Fietto J.L."/>
            <person name="Elias M.C."/>
            <person name="Goldman M.H."/>
            <person name="Sagot M.F."/>
            <person name="Pereira M."/>
            <person name="Stoco P.H."/>
            <person name="de Mendonca-Neto R.P."/>
            <person name="Teixeira S.M."/>
            <person name="Maciel T.E."/>
            <person name="de Oliveira Mendes T.A."/>
            <person name="Urmenyi T.P."/>
            <person name="de Souza W."/>
            <person name="Schenkman S."/>
            <person name="de Vasconcelos A.T."/>
        </authorList>
    </citation>
    <scope>NUCLEOTIDE SEQUENCE [LARGE SCALE GENOMIC DNA]</scope>
</reference>
<comment type="caution">
    <text evidence="2">The sequence shown here is derived from an EMBL/GenBank/DDBJ whole genome shotgun (WGS) entry which is preliminary data.</text>
</comment>
<evidence type="ECO:0000256" key="1">
    <source>
        <dbReference type="SAM" id="MobiDB-lite"/>
    </source>
</evidence>
<dbReference type="AlphaFoldDB" id="S9TJ67"/>
<gene>
    <name evidence="2" type="ORF">STCU_10912</name>
</gene>
<organism evidence="2 3">
    <name type="scientific">Strigomonas culicis</name>
    <dbReference type="NCBI Taxonomy" id="28005"/>
    <lineage>
        <taxon>Eukaryota</taxon>
        <taxon>Discoba</taxon>
        <taxon>Euglenozoa</taxon>
        <taxon>Kinetoplastea</taxon>
        <taxon>Metakinetoplastina</taxon>
        <taxon>Trypanosomatida</taxon>
        <taxon>Trypanosomatidae</taxon>
        <taxon>Strigomonadinae</taxon>
        <taxon>Strigomonas</taxon>
    </lineage>
</organism>
<dbReference type="EMBL" id="ATMH01010802">
    <property type="protein sequence ID" value="EPY16914.1"/>
    <property type="molecule type" value="Genomic_DNA"/>
</dbReference>
<feature type="compositionally biased region" description="Low complexity" evidence="1">
    <location>
        <begin position="658"/>
        <end position="669"/>
    </location>
</feature>
<evidence type="ECO:0000313" key="2">
    <source>
        <dbReference type="EMBL" id="EPY16914.1"/>
    </source>
</evidence>
<proteinExistence type="predicted"/>
<evidence type="ECO:0000313" key="3">
    <source>
        <dbReference type="Proteomes" id="UP000015354"/>
    </source>
</evidence>
<name>S9TJ67_9TRYP</name>
<sequence length="779" mass="88235">MKYVPLPVAVPQSAIDIRHVKGKKKVDDPADPPQEDADKREYLFNPYFMNGNANNTTTNNSASWMQFYVSTNQTHFYNVLFDFANPNVQKNYGYLFMKDGFLDAPATEKHARNVRPDASLCFTFFNTFNAFPFVVASQHNNLNKTPTNDVLIPVPMMAMQSTTQRVKRVRSVSNAKQPNYAFEDRVITFAFRQNAHAYAFSYLFSSFFGAYIKTNFAFRTALLFEPNLNNLYNVKMHPRRRQQQHHRTATNYVTIGMHRLPIAFYLNDYTSVLESQQQPSDAAQTAYLLSVLENYVDQLLCLGESGVGVVGFNTEPVFPVVQPSTVGGRRASSAQAEMRLLWHEVASVFPLMKTEVSFYAVYNAHPNNSYSVTPYRVTDSGTESGLTPAERTVLLHYQLQLFLYTALMEHSLLGLPVFSRAVSAGTPGDKKDRNICFWMGNTVLFVCPFERVQRTTATTAPNEKPHPHVLPFQINDNKHNYEVLSVYQHTQTIVATYNHPLLTVYARGRAPPTHFVPNNKAPANVSLHLALPLLRRPRAAPAVGAPPRTVLLARGNVYLDDGITNTQVVPELFASFFKNRHGREVHRKRIAVTEEVGGCFSVVTFYEVREDRRSYFLLEVTDLFAAAPPSDPTERPDTANPCRTALERAQRLWTAELTGTKGTQTKTTATPPPSPSSMYDYKQNYRVEIIHFLFSSARDASFLHNTITRFIQNQKEEDPAQHAVSIDSVGTSPPALDAARWDLFVYLRVRPPLFLHESPDRQEQVLWSLKIPFLDEEAT</sequence>
<keyword evidence="3" id="KW-1185">Reference proteome</keyword>
<feature type="region of interest" description="Disordered" evidence="1">
    <location>
        <begin position="656"/>
        <end position="677"/>
    </location>
</feature>
<dbReference type="Proteomes" id="UP000015354">
    <property type="component" value="Unassembled WGS sequence"/>
</dbReference>
<accession>S9TJ67</accession>
<protein>
    <submittedName>
        <fullName evidence="2">Uncharacterized protein</fullName>
    </submittedName>
</protein>